<dbReference type="InterPro" id="IPR048156">
    <property type="entry name" value="PA2817-like"/>
</dbReference>
<protein>
    <recommendedName>
        <fullName evidence="3">Dehydrogenase</fullName>
    </recommendedName>
</protein>
<name>A0A1A9F152_9GAMM</name>
<keyword evidence="2" id="KW-1185">Reference proteome</keyword>
<dbReference type="EMBL" id="CP015839">
    <property type="protein sequence ID" value="ANG63730.1"/>
    <property type="molecule type" value="Genomic_DNA"/>
</dbReference>
<sequence length="132" mass="15421">MIADYHQFQLNLLKVASNNLLRQAPFNLEELGENEIEFQQQLIALVADLEHMRGDYIESGQQILSRLVRHYPDLVPLVPRDLFWLFGGELLHFMPDDEIEIFQQLDEQRYAAETAGESFNYEESRARLLGLN</sequence>
<dbReference type="Proteomes" id="UP000078070">
    <property type="component" value="Chromosome"/>
</dbReference>
<dbReference type="STRING" id="1821621.A8C75_15400"/>
<dbReference type="RefSeq" id="WP_067384321.1">
    <property type="nucleotide sequence ID" value="NZ_CP015839.1"/>
</dbReference>
<dbReference type="KEGG" id="mars:A8C75_15400"/>
<evidence type="ECO:0008006" key="3">
    <source>
        <dbReference type="Google" id="ProtNLM"/>
    </source>
</evidence>
<organism evidence="1 2">
    <name type="scientific">Marinobacterium aestuarii</name>
    <dbReference type="NCBI Taxonomy" id="1821621"/>
    <lineage>
        <taxon>Bacteria</taxon>
        <taxon>Pseudomonadati</taxon>
        <taxon>Pseudomonadota</taxon>
        <taxon>Gammaproteobacteria</taxon>
        <taxon>Oceanospirillales</taxon>
        <taxon>Oceanospirillaceae</taxon>
        <taxon>Marinobacterium</taxon>
    </lineage>
</organism>
<dbReference type="NCBIfam" id="NF041512">
    <property type="entry name" value="PA2817_fam"/>
    <property type="match status" value="1"/>
</dbReference>
<evidence type="ECO:0000313" key="2">
    <source>
        <dbReference type="Proteomes" id="UP000078070"/>
    </source>
</evidence>
<proteinExistence type="predicted"/>
<reference evidence="2" key="1">
    <citation type="submission" date="2016-05" db="EMBL/GenBank/DDBJ databases">
        <authorList>
            <person name="Baek K."/>
            <person name="Yang S.-J."/>
        </authorList>
    </citation>
    <scope>NUCLEOTIDE SEQUENCE [LARGE SCALE GENOMIC DNA]</scope>
    <source>
        <strain evidence="2">ST58-10</strain>
    </source>
</reference>
<reference evidence="1 2" key="2">
    <citation type="journal article" date="2018" name="Int. J. Syst. Evol. Microbiol.">
        <title>Marinobacterium aestuarii sp. nov., a benzene-degrading marine bacterium isolated from estuary sediment.</title>
        <authorList>
            <person name="Bae S.S."/>
            <person name="Jung J."/>
            <person name="Chung D."/>
            <person name="Baek K."/>
        </authorList>
    </citation>
    <scope>NUCLEOTIDE SEQUENCE [LARGE SCALE GENOMIC DNA]</scope>
    <source>
        <strain evidence="1 2">ST58-10</strain>
    </source>
</reference>
<dbReference type="AlphaFoldDB" id="A0A1A9F152"/>
<evidence type="ECO:0000313" key="1">
    <source>
        <dbReference type="EMBL" id="ANG63730.1"/>
    </source>
</evidence>
<gene>
    <name evidence="1" type="ORF">A8C75_15400</name>
</gene>
<accession>A0A1A9F152</accession>